<evidence type="ECO:0008006" key="3">
    <source>
        <dbReference type="Google" id="ProtNLM"/>
    </source>
</evidence>
<protein>
    <recommendedName>
        <fullName evidence="3">Lipoprotein</fullName>
    </recommendedName>
</protein>
<sequence length="98" mass="10782">MKLLYKSIILIIPFIFFGCFESGLSGTYVGQEGAFFEKLTFVSNDKVELTFLGTTTEATYTKEGKKVKIDNAGENQILTITENGCLDGGGFIGKYCKE</sequence>
<proteinExistence type="predicted"/>
<comment type="caution">
    <text evidence="1">The sequence shown here is derived from an EMBL/GenBank/DDBJ whole genome shotgun (WGS) entry which is preliminary data.</text>
</comment>
<name>A0ABS4BVQ3_9FLAO</name>
<dbReference type="EMBL" id="JAGJCB010000008">
    <property type="protein sequence ID" value="MBP0904091.1"/>
    <property type="molecule type" value="Genomic_DNA"/>
</dbReference>
<organism evidence="1 2">
    <name type="scientific">Mariniflexile gromovii</name>
    <dbReference type="NCBI Taxonomy" id="362523"/>
    <lineage>
        <taxon>Bacteria</taxon>
        <taxon>Pseudomonadati</taxon>
        <taxon>Bacteroidota</taxon>
        <taxon>Flavobacteriia</taxon>
        <taxon>Flavobacteriales</taxon>
        <taxon>Flavobacteriaceae</taxon>
        <taxon>Mariniflexile</taxon>
    </lineage>
</organism>
<evidence type="ECO:0000313" key="2">
    <source>
        <dbReference type="Proteomes" id="UP000670776"/>
    </source>
</evidence>
<evidence type="ECO:0000313" key="1">
    <source>
        <dbReference type="EMBL" id="MBP0904091.1"/>
    </source>
</evidence>
<dbReference type="RefSeq" id="WP_209654990.1">
    <property type="nucleotide sequence ID" value="NZ_JAGJCB010000008.1"/>
</dbReference>
<keyword evidence="2" id="KW-1185">Reference proteome</keyword>
<dbReference type="Proteomes" id="UP000670776">
    <property type="component" value="Unassembled WGS sequence"/>
</dbReference>
<reference evidence="1 2" key="1">
    <citation type="submission" date="2021-04" db="EMBL/GenBank/DDBJ databases">
        <title>Mariniflexile gromovii gen. nov., sp. nov., a gliding bacterium isolated from the sea urchin Strongylocentrotus intermedius.</title>
        <authorList>
            <person name="Ko S."/>
            <person name="Le V."/>
            <person name="Ahn C.-Y."/>
            <person name="Oh H.-M."/>
        </authorList>
    </citation>
    <scope>NUCLEOTIDE SEQUENCE [LARGE SCALE GENOMIC DNA]</scope>
    <source>
        <strain evidence="1 2">KCTC 12570</strain>
    </source>
</reference>
<dbReference type="PROSITE" id="PS51257">
    <property type="entry name" value="PROKAR_LIPOPROTEIN"/>
    <property type="match status" value="1"/>
</dbReference>
<gene>
    <name evidence="1" type="ORF">J8H85_09640</name>
</gene>
<accession>A0ABS4BVQ3</accession>